<evidence type="ECO:0000313" key="3">
    <source>
        <dbReference type="Proteomes" id="UP000297280"/>
    </source>
</evidence>
<feature type="region of interest" description="Disordered" evidence="1">
    <location>
        <begin position="24"/>
        <end position="62"/>
    </location>
</feature>
<sequence length="556" mass="62266">MSQADGPTLKAIFNTGFALSQAVSRKLSSSEPQAQSMSVFSSTPGLPTDLTTPRPKRSKVPGPATQLLNELFEEIDDIEAVESTDDSTYVDVQHARQRAGRLGLRSRSRIERSFKSKSLDGPQQSMSSSDHFMNSSVEYSHLTVSPEEDLQKLSDRFGEIQSRNKKSIEADDETICNSLPELNTGYFSRYAKLRGSAKAREQEFQDALKKEKETYEPTSGFLKKQMPGLSASEMRKRIPKLIIAEAEYEFDEEDENEKSAIQILEALFKELAERDASTDKDQLKSARQIIEGVQNEGKDHGEKQAVATGDIEDDFVHMDHKSEKSHGLGHDIYKSRESNIFADFAEQTDDEIREYSAIAQQYIKDGCKVRRLEQIIEKDEEELVQSQQQNKVEPECTPSSTIKEKDKQESTKSQQPNEVESEATALREIEKKDHEETAESQQILYKVSPVMESPIVNDKDTIPQEQPEVGGNTKEDADSQDSPQGHGTPENQNPEIDKPVDEFTSISFGDLDISDSTSCDGNDSEEEDEMQFGMAAVATGVMIAALWLIERKTAFC</sequence>
<accession>A0A4Z1K4Z1</accession>
<dbReference type="AlphaFoldDB" id="A0A4Z1K4Z1"/>
<gene>
    <name evidence="2" type="ORF">BPOR_1281g00010</name>
</gene>
<evidence type="ECO:0000256" key="1">
    <source>
        <dbReference type="SAM" id="MobiDB-lite"/>
    </source>
</evidence>
<keyword evidence="3" id="KW-1185">Reference proteome</keyword>
<name>A0A4Z1K4Z1_9HELO</name>
<feature type="compositionally biased region" description="Polar residues" evidence="1">
    <location>
        <begin position="480"/>
        <end position="494"/>
    </location>
</feature>
<organism evidence="2 3">
    <name type="scientific">Botrytis porri</name>
    <dbReference type="NCBI Taxonomy" id="87229"/>
    <lineage>
        <taxon>Eukaryota</taxon>
        <taxon>Fungi</taxon>
        <taxon>Dikarya</taxon>
        <taxon>Ascomycota</taxon>
        <taxon>Pezizomycotina</taxon>
        <taxon>Leotiomycetes</taxon>
        <taxon>Helotiales</taxon>
        <taxon>Sclerotiniaceae</taxon>
        <taxon>Botrytis</taxon>
    </lineage>
</organism>
<reference evidence="2 3" key="1">
    <citation type="submission" date="2017-12" db="EMBL/GenBank/DDBJ databases">
        <title>Comparative genomics of Botrytis spp.</title>
        <authorList>
            <person name="Valero-Jimenez C.A."/>
            <person name="Tapia P."/>
            <person name="Veloso J."/>
            <person name="Silva-Moreno E."/>
            <person name="Staats M."/>
            <person name="Valdes J.H."/>
            <person name="Van Kan J.A.L."/>
        </authorList>
    </citation>
    <scope>NUCLEOTIDE SEQUENCE [LARGE SCALE GENOMIC DNA]</scope>
    <source>
        <strain evidence="2 3">MUCL3349</strain>
    </source>
</reference>
<proteinExistence type="predicted"/>
<dbReference type="Proteomes" id="UP000297280">
    <property type="component" value="Unassembled WGS sequence"/>
</dbReference>
<feature type="compositionally biased region" description="Polar residues" evidence="1">
    <location>
        <begin position="384"/>
        <end position="401"/>
    </location>
</feature>
<evidence type="ECO:0000313" key="2">
    <source>
        <dbReference type="EMBL" id="TGO81199.1"/>
    </source>
</evidence>
<protein>
    <submittedName>
        <fullName evidence="2">Uncharacterized protein</fullName>
    </submittedName>
</protein>
<feature type="region of interest" description="Disordered" evidence="1">
    <location>
        <begin position="381"/>
        <end position="528"/>
    </location>
</feature>
<comment type="caution">
    <text evidence="2">The sequence shown here is derived from an EMBL/GenBank/DDBJ whole genome shotgun (WGS) entry which is preliminary data.</text>
</comment>
<feature type="compositionally biased region" description="Polar residues" evidence="1">
    <location>
        <begin position="24"/>
        <end position="51"/>
    </location>
</feature>
<feature type="compositionally biased region" description="Basic and acidic residues" evidence="1">
    <location>
        <begin position="425"/>
        <end position="437"/>
    </location>
</feature>
<dbReference type="EMBL" id="PQXO01001274">
    <property type="protein sequence ID" value="TGO81199.1"/>
    <property type="molecule type" value="Genomic_DNA"/>
</dbReference>